<reference evidence="1" key="1">
    <citation type="submission" date="2022-10" db="EMBL/GenBank/DDBJ databases">
        <title>Chryseobacterium sp. nov., a novel bacterial species.</title>
        <authorList>
            <person name="Cao Y."/>
        </authorList>
    </citation>
    <scope>NUCLEOTIDE SEQUENCE</scope>
    <source>
        <strain evidence="1">KC 927</strain>
    </source>
</reference>
<evidence type="ECO:0008006" key="3">
    <source>
        <dbReference type="Google" id="ProtNLM"/>
    </source>
</evidence>
<sequence length="260" mass="30913">MNHPMYKIEIKAFLCSIEIEVNDIPCFSYYNEPQIATDIPINNLLFNSGRQNVKFRITPLFENKTFNKESKIELNIYVKDANDFYLKKQLIKSYTNNETLQEKSFFESALVFEAILPYTIEHSFINYSFFSESKDHLLLEVYKQYEILAAFIIKNDLKNYNDFTKIRFNDFATAHYLDEIKRNYYLNKALDSFEGHNLNLISIREYTLKFCYNGKLVYLEKMRNSPGLILEDVNSNEEQLHFIESAIFYRNNAGKLLLFR</sequence>
<evidence type="ECO:0000313" key="2">
    <source>
        <dbReference type="Proteomes" id="UP001070176"/>
    </source>
</evidence>
<gene>
    <name evidence="1" type="ORF">OEA66_17375</name>
</gene>
<dbReference type="RefSeq" id="WP_267282576.1">
    <property type="nucleotide sequence ID" value="NZ_JAOVZV010000021.1"/>
</dbReference>
<organism evidence="1 2">
    <name type="scientific">Chryseobacterium luquanense</name>
    <dbReference type="NCBI Taxonomy" id="2983766"/>
    <lineage>
        <taxon>Bacteria</taxon>
        <taxon>Pseudomonadati</taxon>
        <taxon>Bacteroidota</taxon>
        <taxon>Flavobacteriia</taxon>
        <taxon>Flavobacteriales</taxon>
        <taxon>Weeksellaceae</taxon>
        <taxon>Chryseobacterium group</taxon>
        <taxon>Chryseobacterium</taxon>
    </lineage>
</organism>
<name>A0ABT3Y7P1_9FLAO</name>
<evidence type="ECO:0000313" key="1">
    <source>
        <dbReference type="EMBL" id="MCX8534122.1"/>
    </source>
</evidence>
<accession>A0ABT3Y7P1</accession>
<dbReference type="EMBL" id="JAOVZV010000021">
    <property type="protein sequence ID" value="MCX8534122.1"/>
    <property type="molecule type" value="Genomic_DNA"/>
</dbReference>
<proteinExistence type="predicted"/>
<protein>
    <recommendedName>
        <fullName evidence="3">DUF3822 family protein</fullName>
    </recommendedName>
</protein>
<keyword evidence="2" id="KW-1185">Reference proteome</keyword>
<comment type="caution">
    <text evidence="1">The sequence shown here is derived from an EMBL/GenBank/DDBJ whole genome shotgun (WGS) entry which is preliminary data.</text>
</comment>
<dbReference type="Proteomes" id="UP001070176">
    <property type="component" value="Unassembled WGS sequence"/>
</dbReference>